<organism evidence="2 3">
    <name type="scientific">Effrenium voratum</name>
    <dbReference type="NCBI Taxonomy" id="2562239"/>
    <lineage>
        <taxon>Eukaryota</taxon>
        <taxon>Sar</taxon>
        <taxon>Alveolata</taxon>
        <taxon>Dinophyceae</taxon>
        <taxon>Suessiales</taxon>
        <taxon>Symbiodiniaceae</taxon>
        <taxon>Effrenium</taxon>
    </lineage>
</organism>
<protein>
    <submittedName>
        <fullName evidence="2">Uncharacterized protein</fullName>
    </submittedName>
</protein>
<dbReference type="Proteomes" id="UP001178507">
    <property type="component" value="Unassembled WGS sequence"/>
</dbReference>
<feature type="compositionally biased region" description="Basic and acidic residues" evidence="1">
    <location>
        <begin position="121"/>
        <end position="138"/>
    </location>
</feature>
<comment type="caution">
    <text evidence="2">The sequence shown here is derived from an EMBL/GenBank/DDBJ whole genome shotgun (WGS) entry which is preliminary data.</text>
</comment>
<evidence type="ECO:0000313" key="2">
    <source>
        <dbReference type="EMBL" id="CAJ1378541.1"/>
    </source>
</evidence>
<dbReference type="AlphaFoldDB" id="A0AA36MNM8"/>
<dbReference type="EMBL" id="CAUJNA010000553">
    <property type="protein sequence ID" value="CAJ1378541.1"/>
    <property type="molecule type" value="Genomic_DNA"/>
</dbReference>
<proteinExistence type="predicted"/>
<feature type="compositionally biased region" description="Acidic residues" evidence="1">
    <location>
        <begin position="139"/>
        <end position="152"/>
    </location>
</feature>
<name>A0AA36MNM8_9DINO</name>
<feature type="region of interest" description="Disordered" evidence="1">
    <location>
        <begin position="87"/>
        <end position="168"/>
    </location>
</feature>
<sequence length="168" mass="18820">MGYGASVFIQGLSFVACWPERAFSDLISLQAQPFVGVVDLPPDVQRMFEEMCELEGVSQSEMLARWIDARWEAMGYKDSDLEILDKEPCDSKADSSSASCSKDDRGSANTAQAEFRPSGKVHAEADEHVGERKLHDKEESTEDEEEEEDAVPDIDTWMRRYGSSEPDD</sequence>
<evidence type="ECO:0000313" key="3">
    <source>
        <dbReference type="Proteomes" id="UP001178507"/>
    </source>
</evidence>
<gene>
    <name evidence="2" type="ORF">EVOR1521_LOCUS7057</name>
</gene>
<accession>A0AA36MNM8</accession>
<keyword evidence="3" id="KW-1185">Reference proteome</keyword>
<reference evidence="2" key="1">
    <citation type="submission" date="2023-08" db="EMBL/GenBank/DDBJ databases">
        <authorList>
            <person name="Chen Y."/>
            <person name="Shah S."/>
            <person name="Dougan E. K."/>
            <person name="Thang M."/>
            <person name="Chan C."/>
        </authorList>
    </citation>
    <scope>NUCLEOTIDE SEQUENCE</scope>
</reference>
<evidence type="ECO:0000256" key="1">
    <source>
        <dbReference type="SAM" id="MobiDB-lite"/>
    </source>
</evidence>